<organism evidence="9 10">
    <name type="scientific">Coniophora puteana (strain RWD-64-598)</name>
    <name type="common">Brown rot fungus</name>
    <dbReference type="NCBI Taxonomy" id="741705"/>
    <lineage>
        <taxon>Eukaryota</taxon>
        <taxon>Fungi</taxon>
        <taxon>Dikarya</taxon>
        <taxon>Basidiomycota</taxon>
        <taxon>Agaricomycotina</taxon>
        <taxon>Agaricomycetes</taxon>
        <taxon>Agaricomycetidae</taxon>
        <taxon>Boletales</taxon>
        <taxon>Coniophorineae</taxon>
        <taxon>Coniophoraceae</taxon>
        <taxon>Coniophora</taxon>
    </lineage>
</organism>
<feature type="domain" description="Homeobox" evidence="8">
    <location>
        <begin position="23"/>
        <end position="83"/>
    </location>
</feature>
<name>A0A5M3MUL1_CONPW</name>
<evidence type="ECO:0000256" key="1">
    <source>
        <dbReference type="ARBA" id="ARBA00004123"/>
    </source>
</evidence>
<evidence type="ECO:0000256" key="7">
    <source>
        <dbReference type="SAM" id="MobiDB-lite"/>
    </source>
</evidence>
<dbReference type="Proteomes" id="UP000053558">
    <property type="component" value="Unassembled WGS sequence"/>
</dbReference>
<dbReference type="GO" id="GO:0000981">
    <property type="term" value="F:DNA-binding transcription factor activity, RNA polymerase II-specific"/>
    <property type="evidence" value="ECO:0007669"/>
    <property type="project" value="InterPro"/>
</dbReference>
<feature type="compositionally biased region" description="Polar residues" evidence="7">
    <location>
        <begin position="356"/>
        <end position="369"/>
    </location>
</feature>
<feature type="region of interest" description="Disordered" evidence="7">
    <location>
        <begin position="80"/>
        <end position="137"/>
    </location>
</feature>
<feature type="region of interest" description="Disordered" evidence="7">
    <location>
        <begin position="256"/>
        <end position="307"/>
    </location>
</feature>
<dbReference type="GO" id="GO:0005634">
    <property type="term" value="C:nucleus"/>
    <property type="evidence" value="ECO:0007669"/>
    <property type="project" value="UniProtKB-SubCell"/>
</dbReference>
<feature type="region of interest" description="Disordered" evidence="7">
    <location>
        <begin position="320"/>
        <end position="369"/>
    </location>
</feature>
<keyword evidence="10" id="KW-1185">Reference proteome</keyword>
<feature type="region of interest" description="Disordered" evidence="7">
    <location>
        <begin position="567"/>
        <end position="606"/>
    </location>
</feature>
<feature type="DNA-binding region" description="Homeobox" evidence="5">
    <location>
        <begin position="25"/>
        <end position="84"/>
    </location>
</feature>
<evidence type="ECO:0000256" key="5">
    <source>
        <dbReference type="PROSITE-ProRule" id="PRU00108"/>
    </source>
</evidence>
<dbReference type="PANTHER" id="PTHR24208">
    <property type="entry name" value="LIM/HOMEOBOX PROTEIN LHX"/>
    <property type="match status" value="1"/>
</dbReference>
<comment type="subcellular location">
    <subcellularLocation>
        <location evidence="1 5 6">Nucleus</location>
    </subcellularLocation>
</comment>
<evidence type="ECO:0000259" key="8">
    <source>
        <dbReference type="PROSITE" id="PS50071"/>
    </source>
</evidence>
<proteinExistence type="predicted"/>
<feature type="compositionally biased region" description="Low complexity" evidence="7">
    <location>
        <begin position="571"/>
        <end position="582"/>
    </location>
</feature>
<dbReference type="AlphaFoldDB" id="A0A5M3MUL1"/>
<dbReference type="SMART" id="SM00389">
    <property type="entry name" value="HOX"/>
    <property type="match status" value="1"/>
</dbReference>
<feature type="region of interest" description="Disordered" evidence="7">
    <location>
        <begin position="676"/>
        <end position="743"/>
    </location>
</feature>
<dbReference type="GeneID" id="19200850"/>
<sequence length="743" mass="78338">MHPSRYVPDLPQVEARSFFAYTPNEVKHRKRTTTAQLEVLEAVFSTETKPCLAKRKELADELGMNMRGVQVWFQNRRAKQKNISRKLTNSPHATYSDDNDSSSPPDQSPDDSRTSSTETEKVENTPSSSPPVPRTSPRQIVMDLNASMEPPADLLSLRRGSLPVNMLPHSEFSIGPDAVLSRRQSIDSMGKLGTHPYAIATRNRNSTLYPRPSLGGVSGRQQHPLRGARSNLCPPSASSTFSPGQHRSLAHRASMPHVHAYSSASRRPSMQSHSPLSPHAVLVGQRRGSEQHLHQHQHQHQHQQQHHFALGMALSERTMSLPAGPLPQEGFSFGTPASPDGSYASSEGVAPGDASHGTSTPDSTSRFFSSTAALPPVDLDALQRWNFPSVPHGPMRRESELSLSLSSVGAGPGDDTDDAASIVPLSRFGSIASVSSGTSGGGFASDCGGGGGFEPAPSGAGVHVDMRRRSSCISDMQIHMASLNMRASIPGPGGKMPYDGHSAAAAAACAAVRRDRSFAPSTAAYGHDGFGMNGSQQQQQHTFSSSDCVNDPSLSFHQERCDRFGLDQLHSSGSSVSPSTISPHGPSSPNDAKGYMLSESNPSSQDSAACLTNSMFMAPHSFHPSGGISPLDESCTAASDMGVNGHGNVSYHFPSAVSGPHPYDGSFAPDAAVGPSAGAGAGMEGRGSFSGPAVGHHHGHGHGHGHHGGHHEAELGYPSEAGLGGHGDSHLHHAHAHGFSSLS</sequence>
<dbReference type="PANTHER" id="PTHR24208:SF166">
    <property type="entry name" value="LIM HOMEOBOX TRANSCRIPTION FACTOR 1 ALPHA, ISOFORM B"/>
    <property type="match status" value="1"/>
</dbReference>
<gene>
    <name evidence="9" type="ORF">CONPUDRAFT_136090</name>
</gene>
<feature type="compositionally biased region" description="Polar residues" evidence="7">
    <location>
        <begin position="262"/>
        <end position="275"/>
    </location>
</feature>
<protein>
    <recommendedName>
        <fullName evidence="8">Homeobox domain-containing protein</fullName>
    </recommendedName>
</protein>
<dbReference type="OrthoDB" id="6159439at2759"/>
<dbReference type="InterPro" id="IPR050453">
    <property type="entry name" value="LIM_Homeobox_TF"/>
</dbReference>
<dbReference type="KEGG" id="cput:CONPUDRAFT_136090"/>
<evidence type="ECO:0000256" key="6">
    <source>
        <dbReference type="RuleBase" id="RU000682"/>
    </source>
</evidence>
<dbReference type="OMA" id="HEAELGY"/>
<evidence type="ECO:0000313" key="10">
    <source>
        <dbReference type="Proteomes" id="UP000053558"/>
    </source>
</evidence>
<dbReference type="InterPro" id="IPR001356">
    <property type="entry name" value="HD"/>
</dbReference>
<keyword evidence="2 5" id="KW-0238">DNA-binding</keyword>
<evidence type="ECO:0000256" key="3">
    <source>
        <dbReference type="ARBA" id="ARBA00023155"/>
    </source>
</evidence>
<dbReference type="PROSITE" id="PS00027">
    <property type="entry name" value="HOMEOBOX_1"/>
    <property type="match status" value="1"/>
</dbReference>
<keyword evidence="3 5" id="KW-0371">Homeobox</keyword>
<keyword evidence="4 5" id="KW-0539">Nucleus</keyword>
<dbReference type="Pfam" id="PF00046">
    <property type="entry name" value="Homeodomain"/>
    <property type="match status" value="1"/>
</dbReference>
<evidence type="ECO:0000256" key="4">
    <source>
        <dbReference type="ARBA" id="ARBA00023242"/>
    </source>
</evidence>
<dbReference type="PROSITE" id="PS50071">
    <property type="entry name" value="HOMEOBOX_2"/>
    <property type="match status" value="1"/>
</dbReference>
<dbReference type="GO" id="GO:0000977">
    <property type="term" value="F:RNA polymerase II transcription regulatory region sequence-specific DNA binding"/>
    <property type="evidence" value="ECO:0007669"/>
    <property type="project" value="TreeGrafter"/>
</dbReference>
<feature type="compositionally biased region" description="Basic residues" evidence="7">
    <location>
        <begin position="695"/>
        <end position="709"/>
    </location>
</feature>
<accession>A0A5M3MUL1</accession>
<dbReference type="RefSeq" id="XP_007766808.1">
    <property type="nucleotide sequence ID" value="XM_007768618.1"/>
</dbReference>
<feature type="compositionally biased region" description="Basic residues" evidence="7">
    <location>
        <begin position="294"/>
        <end position="305"/>
    </location>
</feature>
<feature type="compositionally biased region" description="Basic and acidic residues" evidence="7">
    <location>
        <begin position="110"/>
        <end position="123"/>
    </location>
</feature>
<dbReference type="InterPro" id="IPR017970">
    <property type="entry name" value="Homeobox_CS"/>
</dbReference>
<reference evidence="10" key="1">
    <citation type="journal article" date="2012" name="Science">
        <title>The Paleozoic origin of enzymatic lignin decomposition reconstructed from 31 fungal genomes.</title>
        <authorList>
            <person name="Floudas D."/>
            <person name="Binder M."/>
            <person name="Riley R."/>
            <person name="Barry K."/>
            <person name="Blanchette R.A."/>
            <person name="Henrissat B."/>
            <person name="Martinez A.T."/>
            <person name="Otillar R."/>
            <person name="Spatafora J.W."/>
            <person name="Yadav J.S."/>
            <person name="Aerts A."/>
            <person name="Benoit I."/>
            <person name="Boyd A."/>
            <person name="Carlson A."/>
            <person name="Copeland A."/>
            <person name="Coutinho P.M."/>
            <person name="de Vries R.P."/>
            <person name="Ferreira P."/>
            <person name="Findley K."/>
            <person name="Foster B."/>
            <person name="Gaskell J."/>
            <person name="Glotzer D."/>
            <person name="Gorecki P."/>
            <person name="Heitman J."/>
            <person name="Hesse C."/>
            <person name="Hori C."/>
            <person name="Igarashi K."/>
            <person name="Jurgens J.A."/>
            <person name="Kallen N."/>
            <person name="Kersten P."/>
            <person name="Kohler A."/>
            <person name="Kuees U."/>
            <person name="Kumar T.K.A."/>
            <person name="Kuo A."/>
            <person name="LaButti K."/>
            <person name="Larrondo L.F."/>
            <person name="Lindquist E."/>
            <person name="Ling A."/>
            <person name="Lombard V."/>
            <person name="Lucas S."/>
            <person name="Lundell T."/>
            <person name="Martin R."/>
            <person name="McLaughlin D.J."/>
            <person name="Morgenstern I."/>
            <person name="Morin E."/>
            <person name="Murat C."/>
            <person name="Nagy L.G."/>
            <person name="Nolan M."/>
            <person name="Ohm R.A."/>
            <person name="Patyshakuliyeva A."/>
            <person name="Rokas A."/>
            <person name="Ruiz-Duenas F.J."/>
            <person name="Sabat G."/>
            <person name="Salamov A."/>
            <person name="Samejima M."/>
            <person name="Schmutz J."/>
            <person name="Slot J.C."/>
            <person name="St John F."/>
            <person name="Stenlid J."/>
            <person name="Sun H."/>
            <person name="Sun S."/>
            <person name="Syed K."/>
            <person name="Tsang A."/>
            <person name="Wiebenga A."/>
            <person name="Young D."/>
            <person name="Pisabarro A."/>
            <person name="Eastwood D.C."/>
            <person name="Martin F."/>
            <person name="Cullen D."/>
            <person name="Grigoriev I.V."/>
            <person name="Hibbett D.S."/>
        </authorList>
    </citation>
    <scope>NUCLEOTIDE SEQUENCE [LARGE SCALE GENOMIC DNA]</scope>
    <source>
        <strain evidence="10">RWD-64-598 SS2</strain>
    </source>
</reference>
<dbReference type="CDD" id="cd00086">
    <property type="entry name" value="homeodomain"/>
    <property type="match status" value="1"/>
</dbReference>
<dbReference type="InterPro" id="IPR009057">
    <property type="entry name" value="Homeodomain-like_sf"/>
</dbReference>
<dbReference type="SUPFAM" id="SSF46689">
    <property type="entry name" value="Homeodomain-like"/>
    <property type="match status" value="1"/>
</dbReference>
<comment type="caution">
    <text evidence="9">The sequence shown here is derived from an EMBL/GenBank/DDBJ whole genome shotgun (WGS) entry which is preliminary data.</text>
</comment>
<dbReference type="EMBL" id="JH711576">
    <property type="protein sequence ID" value="EIW82862.1"/>
    <property type="molecule type" value="Genomic_DNA"/>
</dbReference>
<dbReference type="Gene3D" id="1.10.10.60">
    <property type="entry name" value="Homeodomain-like"/>
    <property type="match status" value="1"/>
</dbReference>
<evidence type="ECO:0000313" key="9">
    <source>
        <dbReference type="EMBL" id="EIW82862.1"/>
    </source>
</evidence>
<evidence type="ECO:0000256" key="2">
    <source>
        <dbReference type="ARBA" id="ARBA00023125"/>
    </source>
</evidence>
<feature type="region of interest" description="Disordered" evidence="7">
    <location>
        <begin position="529"/>
        <end position="548"/>
    </location>
</feature>